<dbReference type="EMBL" id="JAQAGZ010000001">
    <property type="protein sequence ID" value="MCZ8511259.1"/>
    <property type="molecule type" value="Genomic_DNA"/>
</dbReference>
<dbReference type="GO" id="GO:0004845">
    <property type="term" value="F:uracil phosphoribosyltransferase activity"/>
    <property type="evidence" value="ECO:0007669"/>
    <property type="project" value="UniProtKB-EC"/>
</dbReference>
<dbReference type="InterPro" id="IPR000836">
    <property type="entry name" value="PRTase_dom"/>
</dbReference>
<evidence type="ECO:0000256" key="6">
    <source>
        <dbReference type="HAMAP-Rule" id="MF_01219"/>
    </source>
</evidence>
<dbReference type="CDD" id="cd06223">
    <property type="entry name" value="PRTases_typeI"/>
    <property type="match status" value="1"/>
</dbReference>
<dbReference type="PANTHER" id="PTHR11608:SF0">
    <property type="entry name" value="BIFUNCTIONAL PROTEIN PYRR"/>
    <property type="match status" value="1"/>
</dbReference>
<evidence type="ECO:0000256" key="5">
    <source>
        <dbReference type="ARBA" id="ARBA00023163"/>
    </source>
</evidence>
<comment type="subunit">
    <text evidence="6">Homodimer and homohexamer; in equilibrium.</text>
</comment>
<reference evidence="8 9" key="1">
    <citation type="submission" date="2022-12" db="EMBL/GenBank/DDBJ databases">
        <title>Draft genome sequence of Paenibacillus sp. dW9.</title>
        <authorList>
            <person name="Choi E.-W."/>
            <person name="Kim D.-U."/>
        </authorList>
    </citation>
    <scope>NUCLEOTIDE SEQUENCE [LARGE SCALE GENOMIC DNA]</scope>
    <source>
        <strain evidence="9">dW9</strain>
    </source>
</reference>
<keyword evidence="6 8" id="KW-0808">Transferase</keyword>
<evidence type="ECO:0000256" key="1">
    <source>
        <dbReference type="ARBA" id="ARBA00005565"/>
    </source>
</evidence>
<dbReference type="InterPro" id="IPR050137">
    <property type="entry name" value="PyrR_bifunctional"/>
</dbReference>
<keyword evidence="6" id="KW-0694">RNA-binding</keyword>
<dbReference type="NCBIfam" id="NF003548">
    <property type="entry name" value="PRK05205.1-4"/>
    <property type="match status" value="1"/>
</dbReference>
<evidence type="ECO:0000259" key="7">
    <source>
        <dbReference type="Pfam" id="PF00156"/>
    </source>
</evidence>
<dbReference type="EC" id="2.4.2.9" evidence="6"/>
<dbReference type="Pfam" id="PF00156">
    <property type="entry name" value="Pribosyltran"/>
    <property type="match status" value="1"/>
</dbReference>
<name>A0ABT4Q340_9BACL</name>
<sequence length="189" mass="21084">MQQAEHVIMDETAMRRALTRIAHEILERNKGFENCMLIGIRTRGVYIADRVAERIQEIEGVPAPVGEIDVTKYRDDRIGSLEPKGSGEEAAGAEAGRLQVQGKKLILCDDVLFTGRTVRAAMDALMDQGRPQMIQLAVLVDRGHRELPIRPDYVGKNVPTSRLESIEVLLREVDGADQVVITQQRRTGE</sequence>
<comment type="function">
    <text evidence="6">Also displays a weak uracil phosphoribosyltransferase activity which is not physiologically significant.</text>
</comment>
<feature type="short sequence motif" description="PRPP-binding" evidence="6">
    <location>
        <begin position="105"/>
        <end position="117"/>
    </location>
</feature>
<evidence type="ECO:0000256" key="4">
    <source>
        <dbReference type="ARBA" id="ARBA00023015"/>
    </source>
</evidence>
<dbReference type="Proteomes" id="UP001527882">
    <property type="component" value="Unassembled WGS sequence"/>
</dbReference>
<dbReference type="HAMAP" id="MF_01219">
    <property type="entry name" value="PyrR"/>
    <property type="match status" value="1"/>
</dbReference>
<proteinExistence type="inferred from homology"/>
<keyword evidence="9" id="KW-1185">Reference proteome</keyword>
<protein>
    <recommendedName>
        <fullName evidence="6">Bifunctional protein PyrR</fullName>
    </recommendedName>
    <domain>
        <recommendedName>
            <fullName evidence="6">Pyrimidine operon regulatory protein</fullName>
        </recommendedName>
    </domain>
    <domain>
        <recommendedName>
            <fullName evidence="6">Uracil phosphoribosyltransferase</fullName>
            <shortName evidence="6">UPRTase</shortName>
            <ecNumber evidence="6">2.4.2.9</ecNumber>
        </recommendedName>
    </domain>
</protein>
<feature type="domain" description="Phosphoribosyltransferase" evidence="7">
    <location>
        <begin position="11"/>
        <end position="156"/>
    </location>
</feature>
<evidence type="ECO:0000313" key="9">
    <source>
        <dbReference type="Proteomes" id="UP001527882"/>
    </source>
</evidence>
<evidence type="ECO:0000313" key="8">
    <source>
        <dbReference type="EMBL" id="MCZ8511259.1"/>
    </source>
</evidence>
<comment type="catalytic activity">
    <reaction evidence="6">
        <text>UMP + diphosphate = 5-phospho-alpha-D-ribose 1-diphosphate + uracil</text>
        <dbReference type="Rhea" id="RHEA:13017"/>
        <dbReference type="ChEBI" id="CHEBI:17568"/>
        <dbReference type="ChEBI" id="CHEBI:33019"/>
        <dbReference type="ChEBI" id="CHEBI:57865"/>
        <dbReference type="ChEBI" id="CHEBI:58017"/>
        <dbReference type="EC" id="2.4.2.9"/>
    </reaction>
</comment>
<dbReference type="Gene3D" id="3.40.50.2020">
    <property type="match status" value="1"/>
</dbReference>
<organism evidence="8 9">
    <name type="scientific">Paenibacillus gyeongsangnamensis</name>
    <dbReference type="NCBI Taxonomy" id="3388067"/>
    <lineage>
        <taxon>Bacteria</taxon>
        <taxon>Bacillati</taxon>
        <taxon>Bacillota</taxon>
        <taxon>Bacilli</taxon>
        <taxon>Bacillales</taxon>
        <taxon>Paenibacillaceae</taxon>
        <taxon>Paenibacillus</taxon>
    </lineage>
</organism>
<dbReference type="NCBIfam" id="NF003549">
    <property type="entry name" value="PRK05205.1-5"/>
    <property type="match status" value="1"/>
</dbReference>
<keyword evidence="5 6" id="KW-0804">Transcription</keyword>
<comment type="caution">
    <text evidence="8">The sequence shown here is derived from an EMBL/GenBank/DDBJ whole genome shotgun (WGS) entry which is preliminary data.</text>
</comment>
<comment type="function">
    <text evidence="6">Regulates transcriptional attenuation of the pyrimidine nucleotide (pyr) operon by binding in a uridine-dependent manner to specific sites on pyr mRNA. This disrupts an antiterminator hairpin in the RNA and favors formation of a downstream transcription terminator, leading to a reduced expression of downstream genes.</text>
</comment>
<evidence type="ECO:0000256" key="2">
    <source>
        <dbReference type="ARBA" id="ARBA00022472"/>
    </source>
</evidence>
<dbReference type="InterPro" id="IPR029057">
    <property type="entry name" value="PRTase-like"/>
</dbReference>
<keyword evidence="4 6" id="KW-0805">Transcription regulation</keyword>
<gene>
    <name evidence="6 8" type="primary">pyrR</name>
    <name evidence="8" type="ORF">O9H85_02140</name>
</gene>
<evidence type="ECO:0000256" key="3">
    <source>
        <dbReference type="ARBA" id="ARBA00022676"/>
    </source>
</evidence>
<dbReference type="SUPFAM" id="SSF53271">
    <property type="entry name" value="PRTase-like"/>
    <property type="match status" value="1"/>
</dbReference>
<keyword evidence="3 6" id="KW-0328">Glycosyltransferase</keyword>
<dbReference type="PANTHER" id="PTHR11608">
    <property type="entry name" value="BIFUNCTIONAL PROTEIN PYRR"/>
    <property type="match status" value="1"/>
</dbReference>
<comment type="similarity">
    <text evidence="1 6">Belongs to the purine/pyrimidine phosphoribosyltransferase family. PyrR subfamily.</text>
</comment>
<keyword evidence="2 6" id="KW-0806">Transcription termination</keyword>
<dbReference type="InterPro" id="IPR023050">
    <property type="entry name" value="PyrR"/>
</dbReference>
<accession>A0ABT4Q340</accession>